<evidence type="ECO:0000313" key="3">
    <source>
        <dbReference type="Proteomes" id="UP001054945"/>
    </source>
</evidence>
<dbReference type="EMBL" id="BPLR01001395">
    <property type="protein sequence ID" value="GIZ02091.1"/>
    <property type="molecule type" value="Genomic_DNA"/>
</dbReference>
<evidence type="ECO:0000313" key="2">
    <source>
        <dbReference type="EMBL" id="GIZ02091.1"/>
    </source>
</evidence>
<proteinExistence type="predicted"/>
<protein>
    <submittedName>
        <fullName evidence="2">Uncharacterized protein</fullName>
    </submittedName>
</protein>
<gene>
    <name evidence="2" type="ORF">CEXT_137581</name>
</gene>
<dbReference type="AlphaFoldDB" id="A0AAV4Y851"/>
<reference evidence="2 3" key="1">
    <citation type="submission" date="2021-06" db="EMBL/GenBank/DDBJ databases">
        <title>Caerostris extrusa draft genome.</title>
        <authorList>
            <person name="Kono N."/>
            <person name="Arakawa K."/>
        </authorList>
    </citation>
    <scope>NUCLEOTIDE SEQUENCE [LARGE SCALE GENOMIC DNA]</scope>
</reference>
<evidence type="ECO:0000256" key="1">
    <source>
        <dbReference type="SAM" id="MobiDB-lite"/>
    </source>
</evidence>
<organism evidence="2 3">
    <name type="scientific">Caerostris extrusa</name>
    <name type="common">Bark spider</name>
    <name type="synonym">Caerostris bankana</name>
    <dbReference type="NCBI Taxonomy" id="172846"/>
    <lineage>
        <taxon>Eukaryota</taxon>
        <taxon>Metazoa</taxon>
        <taxon>Ecdysozoa</taxon>
        <taxon>Arthropoda</taxon>
        <taxon>Chelicerata</taxon>
        <taxon>Arachnida</taxon>
        <taxon>Araneae</taxon>
        <taxon>Araneomorphae</taxon>
        <taxon>Entelegynae</taxon>
        <taxon>Araneoidea</taxon>
        <taxon>Araneidae</taxon>
        <taxon>Caerostris</taxon>
    </lineage>
</organism>
<accession>A0AAV4Y851</accession>
<feature type="region of interest" description="Disordered" evidence="1">
    <location>
        <begin position="1"/>
        <end position="55"/>
    </location>
</feature>
<keyword evidence="3" id="KW-1185">Reference proteome</keyword>
<dbReference type="Proteomes" id="UP001054945">
    <property type="component" value="Unassembled WGS sequence"/>
</dbReference>
<sequence length="107" mass="12603">MLPDTESKEAQLILPKQQERENFRKKGSMMPSSRVPLEFADHRSRPIRSSSNGLMQWKDQTLTNNQHSANGGKKQWSDTCRSWSVHPWYKYIVLEKFYTSKGEKKMK</sequence>
<name>A0AAV4Y851_CAEEX</name>
<comment type="caution">
    <text evidence="2">The sequence shown here is derived from an EMBL/GenBank/DDBJ whole genome shotgun (WGS) entry which is preliminary data.</text>
</comment>